<dbReference type="Proteomes" id="UP000309061">
    <property type="component" value="Chromosome"/>
</dbReference>
<reference evidence="1 2" key="1">
    <citation type="submission" date="2019-11" db="EMBL/GenBank/DDBJ databases">
        <title>The genome sequence of Methylocystis heyeri.</title>
        <authorList>
            <person name="Oshkin I.Y."/>
            <person name="Miroshnikov K."/>
            <person name="Dedysh S.N."/>
        </authorList>
    </citation>
    <scope>NUCLEOTIDE SEQUENCE [LARGE SCALE GENOMIC DNA]</scope>
    <source>
        <strain evidence="1 2">H2</strain>
    </source>
</reference>
<dbReference type="RefSeq" id="WP_136494864.1">
    <property type="nucleotide sequence ID" value="NZ_CP046052.1"/>
</dbReference>
<accession>A0A6B8KC05</accession>
<dbReference type="EMBL" id="CP046052">
    <property type="protein sequence ID" value="QGM44565.1"/>
    <property type="molecule type" value="Genomic_DNA"/>
</dbReference>
<gene>
    <name evidence="1" type="ORF">H2LOC_002030</name>
</gene>
<dbReference type="OrthoDB" id="8015121at2"/>
<dbReference type="KEGG" id="mhey:H2LOC_002030"/>
<organism evidence="1 2">
    <name type="scientific">Methylocystis heyeri</name>
    <dbReference type="NCBI Taxonomy" id="391905"/>
    <lineage>
        <taxon>Bacteria</taxon>
        <taxon>Pseudomonadati</taxon>
        <taxon>Pseudomonadota</taxon>
        <taxon>Alphaproteobacteria</taxon>
        <taxon>Hyphomicrobiales</taxon>
        <taxon>Methylocystaceae</taxon>
        <taxon>Methylocystis</taxon>
    </lineage>
</organism>
<sequence length="335" mass="35226">MVLESLLVLLTLAAPGEAPVLSVWPGPPGAIISRPAYSREERAVDNWRIESALSLDVPPIGALRQALAADSNPLPRCVKLNNYWCVKHAGWNGEITADSDGHVAFSSAQHGAAAAALLLKRYYLEFKRRTAREIAARWAPAECWAAPVRAAVKTPASSREGLYRMLPQRPLPMGLAPHGLANTLRARWLAAHSRGGPLPMSRVSGSARAAALELAPAPEIAQGMGEPAHKKPAIQNDAVSAGPPGLAAAPAPALDCSAELVRIGNYASHIAEGVVSGPDQDLALFDPAGQPTENLSKVMANMAAVEIGPLRAQPALIARAVDQLRRSAAGQSETK</sequence>
<protein>
    <submittedName>
        <fullName evidence="1">Uncharacterized protein</fullName>
    </submittedName>
</protein>
<evidence type="ECO:0000313" key="1">
    <source>
        <dbReference type="EMBL" id="QGM44565.1"/>
    </source>
</evidence>
<proteinExistence type="predicted"/>
<dbReference type="AlphaFoldDB" id="A0A6B8KC05"/>
<name>A0A6B8KC05_9HYPH</name>
<keyword evidence="2" id="KW-1185">Reference proteome</keyword>
<evidence type="ECO:0000313" key="2">
    <source>
        <dbReference type="Proteomes" id="UP000309061"/>
    </source>
</evidence>